<comment type="pathway">
    <text evidence="1">Protein modification; protein ubiquitination.</text>
</comment>
<dbReference type="AlphaFoldDB" id="A0ABD1XMZ3"/>
<protein>
    <recommendedName>
        <fullName evidence="2">BTB domain-containing protein</fullName>
    </recommendedName>
</protein>
<proteinExistence type="predicted"/>
<dbReference type="EMBL" id="JBHFFA010000008">
    <property type="protein sequence ID" value="KAL2610309.1"/>
    <property type="molecule type" value="Genomic_DNA"/>
</dbReference>
<dbReference type="CDD" id="cd18186">
    <property type="entry name" value="BTB_POZ_ZBTB_KLHL-like"/>
    <property type="match status" value="1"/>
</dbReference>
<dbReference type="PROSITE" id="PS50097">
    <property type="entry name" value="BTB"/>
    <property type="match status" value="1"/>
</dbReference>
<dbReference type="Gene3D" id="3.30.710.10">
    <property type="entry name" value="Potassium Channel Kv1.1, Chain A"/>
    <property type="match status" value="1"/>
</dbReference>
<evidence type="ECO:0000313" key="3">
    <source>
        <dbReference type="EMBL" id="KAL2610309.1"/>
    </source>
</evidence>
<evidence type="ECO:0000313" key="4">
    <source>
        <dbReference type="Proteomes" id="UP001605036"/>
    </source>
</evidence>
<dbReference type="InterPro" id="IPR011333">
    <property type="entry name" value="SKP1/BTB/POZ_sf"/>
</dbReference>
<organism evidence="3 4">
    <name type="scientific">Riccia fluitans</name>
    <dbReference type="NCBI Taxonomy" id="41844"/>
    <lineage>
        <taxon>Eukaryota</taxon>
        <taxon>Viridiplantae</taxon>
        <taxon>Streptophyta</taxon>
        <taxon>Embryophyta</taxon>
        <taxon>Marchantiophyta</taxon>
        <taxon>Marchantiopsida</taxon>
        <taxon>Marchantiidae</taxon>
        <taxon>Marchantiales</taxon>
        <taxon>Ricciaceae</taxon>
        <taxon>Riccia</taxon>
    </lineage>
</organism>
<sequence>MEEMKLFYDSFGLQFQDGHLREITSVTVDTALAKQHKSFTTNLRNDDSWVVFLCEGNERVVAVRALLCAGCTVIRNMLMGGMRESRAKEISLPEVSAVALSNIINFVCYGKFDVHQRRTTNNKWMEGLQTIKAANFLLLEELETLLWHMLLCDLYNMLLDSYYDKNFRFDKKRTVLSVINAFTSTYEISDRMYNTLHAISSLLRSSVRKQWLETGELRFLSKEAMLSWLEIKRGGDEIVTGEVRIDVYLRLRQLLLWCVPNCRLFGYSNTKKYQREAENVIDSFFPSGTNVVRFVQSYIDGVPVELDSFLESHKKVDVSVLREACSEMNFEKDFFHSLDIHLLHPVILMKIVEPLKIFS</sequence>
<evidence type="ECO:0000256" key="1">
    <source>
        <dbReference type="ARBA" id="ARBA00004906"/>
    </source>
</evidence>
<name>A0ABD1XMZ3_9MARC</name>
<dbReference type="InterPro" id="IPR000210">
    <property type="entry name" value="BTB/POZ_dom"/>
</dbReference>
<keyword evidence="4" id="KW-1185">Reference proteome</keyword>
<evidence type="ECO:0000259" key="2">
    <source>
        <dbReference type="PROSITE" id="PS50097"/>
    </source>
</evidence>
<dbReference type="Pfam" id="PF00651">
    <property type="entry name" value="BTB"/>
    <property type="match status" value="1"/>
</dbReference>
<gene>
    <name evidence="3" type="ORF">R1flu_028882</name>
</gene>
<comment type="caution">
    <text evidence="3">The sequence shown here is derived from an EMBL/GenBank/DDBJ whole genome shotgun (WGS) entry which is preliminary data.</text>
</comment>
<dbReference type="SMART" id="SM00225">
    <property type="entry name" value="BTB"/>
    <property type="match status" value="1"/>
</dbReference>
<dbReference type="Proteomes" id="UP001605036">
    <property type="component" value="Unassembled WGS sequence"/>
</dbReference>
<dbReference type="SUPFAM" id="SSF54695">
    <property type="entry name" value="POZ domain"/>
    <property type="match status" value="1"/>
</dbReference>
<reference evidence="3 4" key="1">
    <citation type="submission" date="2024-09" db="EMBL/GenBank/DDBJ databases">
        <title>Chromosome-scale assembly of Riccia fluitans.</title>
        <authorList>
            <person name="Paukszto L."/>
            <person name="Sawicki J."/>
            <person name="Karawczyk K."/>
            <person name="Piernik-Szablinska J."/>
            <person name="Szczecinska M."/>
            <person name="Mazdziarz M."/>
        </authorList>
    </citation>
    <scope>NUCLEOTIDE SEQUENCE [LARGE SCALE GENOMIC DNA]</scope>
    <source>
        <strain evidence="3">Rf_01</strain>
        <tissue evidence="3">Aerial parts of the thallus</tissue>
    </source>
</reference>
<feature type="domain" description="BTB" evidence="2">
    <location>
        <begin position="48"/>
        <end position="116"/>
    </location>
</feature>
<accession>A0ABD1XMZ3</accession>